<feature type="transmembrane region" description="Helical" evidence="7">
    <location>
        <begin position="137"/>
        <end position="154"/>
    </location>
</feature>
<evidence type="ECO:0000256" key="5">
    <source>
        <dbReference type="ARBA" id="ARBA00023136"/>
    </source>
</evidence>
<keyword evidence="4 7" id="KW-1133">Transmembrane helix</keyword>
<feature type="domain" description="EamA" evidence="8">
    <location>
        <begin position="13"/>
        <end position="153"/>
    </location>
</feature>
<proteinExistence type="inferred from homology"/>
<feature type="transmembrane region" description="Helical" evidence="7">
    <location>
        <begin position="200"/>
        <end position="218"/>
    </location>
</feature>
<evidence type="ECO:0000256" key="7">
    <source>
        <dbReference type="SAM" id="Phobius"/>
    </source>
</evidence>
<dbReference type="AlphaFoldDB" id="A0A1M7ZLE6"/>
<reference evidence="9 10" key="1">
    <citation type="submission" date="2016-12" db="EMBL/GenBank/DDBJ databases">
        <authorList>
            <person name="Song W.-J."/>
            <person name="Kurnit D.M."/>
        </authorList>
    </citation>
    <scope>NUCLEOTIDE SEQUENCE [LARGE SCALE GENOMIC DNA]</scope>
    <source>
        <strain evidence="9 10">DSM 19599</strain>
    </source>
</reference>
<feature type="transmembrane region" description="Helical" evidence="7">
    <location>
        <begin position="224"/>
        <end position="244"/>
    </location>
</feature>
<evidence type="ECO:0000259" key="8">
    <source>
        <dbReference type="Pfam" id="PF00892"/>
    </source>
</evidence>
<accession>A0A1M7ZLE6</accession>
<evidence type="ECO:0000256" key="4">
    <source>
        <dbReference type="ARBA" id="ARBA00022989"/>
    </source>
</evidence>
<dbReference type="InterPro" id="IPR037185">
    <property type="entry name" value="EmrE-like"/>
</dbReference>
<feature type="compositionally biased region" description="Basic and acidic residues" evidence="6">
    <location>
        <begin position="303"/>
        <end position="354"/>
    </location>
</feature>
<evidence type="ECO:0000256" key="6">
    <source>
        <dbReference type="SAM" id="MobiDB-lite"/>
    </source>
</evidence>
<feature type="compositionally biased region" description="Basic residues" evidence="6">
    <location>
        <begin position="355"/>
        <end position="364"/>
    </location>
</feature>
<feature type="transmembrane region" description="Helical" evidence="7">
    <location>
        <begin position="279"/>
        <end position="296"/>
    </location>
</feature>
<dbReference type="STRING" id="1123029.SAMN02745172_02354"/>
<keyword evidence="10" id="KW-1185">Reference proteome</keyword>
<keyword evidence="5 7" id="KW-0472">Membrane</keyword>
<feature type="domain" description="EamA" evidence="8">
    <location>
        <begin position="165"/>
        <end position="295"/>
    </location>
</feature>
<dbReference type="Proteomes" id="UP000186406">
    <property type="component" value="Unassembled WGS sequence"/>
</dbReference>
<protein>
    <submittedName>
        <fullName evidence="9">Permease of the drug/metabolite transporter (DMT) superfamily</fullName>
    </submittedName>
</protein>
<evidence type="ECO:0000256" key="1">
    <source>
        <dbReference type="ARBA" id="ARBA00004141"/>
    </source>
</evidence>
<dbReference type="EMBL" id="FRXO01000004">
    <property type="protein sequence ID" value="SHO65708.1"/>
    <property type="molecule type" value="Genomic_DNA"/>
</dbReference>
<dbReference type="GO" id="GO:0016020">
    <property type="term" value="C:membrane"/>
    <property type="evidence" value="ECO:0007669"/>
    <property type="project" value="UniProtKB-SubCell"/>
</dbReference>
<evidence type="ECO:0000313" key="10">
    <source>
        <dbReference type="Proteomes" id="UP000186406"/>
    </source>
</evidence>
<dbReference type="InterPro" id="IPR000620">
    <property type="entry name" value="EamA_dom"/>
</dbReference>
<feature type="transmembrane region" description="Helical" evidence="7">
    <location>
        <begin position="160"/>
        <end position="179"/>
    </location>
</feature>
<feature type="transmembrane region" description="Helical" evidence="7">
    <location>
        <begin position="256"/>
        <end position="273"/>
    </location>
</feature>
<feature type="region of interest" description="Disordered" evidence="6">
    <location>
        <begin position="303"/>
        <end position="364"/>
    </location>
</feature>
<dbReference type="OrthoDB" id="9794287at2"/>
<dbReference type="InterPro" id="IPR050638">
    <property type="entry name" value="AA-Vitamin_Transporters"/>
</dbReference>
<dbReference type="PANTHER" id="PTHR32322:SF2">
    <property type="entry name" value="EAMA DOMAIN-CONTAINING PROTEIN"/>
    <property type="match status" value="1"/>
</dbReference>
<keyword evidence="3 7" id="KW-0812">Transmembrane</keyword>
<name>A0A1M7ZLE6_9HYPH</name>
<organism evidence="9 10">
    <name type="scientific">Pseudoxanthobacter soli DSM 19599</name>
    <dbReference type="NCBI Taxonomy" id="1123029"/>
    <lineage>
        <taxon>Bacteria</taxon>
        <taxon>Pseudomonadati</taxon>
        <taxon>Pseudomonadota</taxon>
        <taxon>Alphaproteobacteria</taxon>
        <taxon>Hyphomicrobiales</taxon>
        <taxon>Segnochrobactraceae</taxon>
        <taxon>Pseudoxanthobacter</taxon>
    </lineage>
</organism>
<dbReference type="Pfam" id="PF00892">
    <property type="entry name" value="EamA"/>
    <property type="match status" value="2"/>
</dbReference>
<dbReference type="RefSeq" id="WP_073628792.1">
    <property type="nucleotide sequence ID" value="NZ_FRXO01000004.1"/>
</dbReference>
<evidence type="ECO:0000256" key="3">
    <source>
        <dbReference type="ARBA" id="ARBA00022692"/>
    </source>
</evidence>
<dbReference type="Gene3D" id="1.10.3730.20">
    <property type="match status" value="1"/>
</dbReference>
<feature type="transmembrane region" description="Helical" evidence="7">
    <location>
        <begin position="109"/>
        <end position="130"/>
    </location>
</feature>
<dbReference type="SUPFAM" id="SSF103481">
    <property type="entry name" value="Multidrug resistance efflux transporter EmrE"/>
    <property type="match status" value="2"/>
</dbReference>
<feature type="transmembrane region" description="Helical" evidence="7">
    <location>
        <begin position="83"/>
        <end position="103"/>
    </location>
</feature>
<feature type="transmembrane region" description="Helical" evidence="7">
    <location>
        <begin position="41"/>
        <end position="62"/>
    </location>
</feature>
<gene>
    <name evidence="9" type="ORF">SAMN02745172_02354</name>
</gene>
<evidence type="ECO:0000256" key="2">
    <source>
        <dbReference type="ARBA" id="ARBA00007362"/>
    </source>
</evidence>
<sequence length="364" mass="37039">MAGRFSTAAAGAGIPAALASAVLFGASTPFAKILIGDGLDPFMAAGLLYLGSGAGLTAVIAMRALGRRGPAPEAGLKVADLPWLALVIAFGGVIGPLLLMIGLRTTPGSTAALMLNLESLATLAIAWLAFRESVDRRLLLGAAAIMGGAVLLSWPGGQSGGPAGFGALAIAGACLAWGIDNNLTRRISAADPMTIAAVKGLAAGSVNLTLALAGGAALPGPETVAAAGLVGFLGYGVSLSLFVIALRHLGTARAGAYFATAPFIGAALAIPLLSEGLSWPFAASAVLMGAGVWLHLTEHHSHPHHHDETVHEHAHVHDDHHRHAHGPDDPAGEPHSHVHRHEPMTHEHPHFPDLHHRHGHGNGG</sequence>
<dbReference type="PANTHER" id="PTHR32322">
    <property type="entry name" value="INNER MEMBRANE TRANSPORTER"/>
    <property type="match status" value="1"/>
</dbReference>
<comment type="similarity">
    <text evidence="2">Belongs to the EamA transporter family.</text>
</comment>
<comment type="subcellular location">
    <subcellularLocation>
        <location evidence="1">Membrane</location>
        <topology evidence="1">Multi-pass membrane protein</topology>
    </subcellularLocation>
</comment>
<evidence type="ECO:0000313" key="9">
    <source>
        <dbReference type="EMBL" id="SHO65708.1"/>
    </source>
</evidence>